<feature type="transmembrane region" description="Helical" evidence="1">
    <location>
        <begin position="12"/>
        <end position="31"/>
    </location>
</feature>
<keyword evidence="1" id="KW-0472">Membrane</keyword>
<dbReference type="InterPro" id="IPR044885">
    <property type="entry name" value="PRESA_N_sf"/>
</dbReference>
<keyword evidence="4" id="KW-1185">Reference proteome</keyword>
<dbReference type="PANTHER" id="PTHR36193:SF23">
    <property type="entry name" value="PHISTB DOMAIN-CONTAINING RESA-LIKE PROTEIN 1"/>
    <property type="match status" value="1"/>
</dbReference>
<keyword evidence="1" id="KW-0812">Transmembrane</keyword>
<dbReference type="Pfam" id="PF09687">
    <property type="entry name" value="PRESAN"/>
    <property type="match status" value="1"/>
</dbReference>
<dbReference type="AlphaFoldDB" id="A0A060S440"/>
<dbReference type="PhylomeDB" id="A0A060S440"/>
<dbReference type="Proteomes" id="UP000027581">
    <property type="component" value="Unassembled WGS sequence"/>
</dbReference>
<dbReference type="EMBL" id="HG810774">
    <property type="protein sequence ID" value="CDO66484.1"/>
    <property type="molecule type" value="Genomic_DNA"/>
</dbReference>
<evidence type="ECO:0000313" key="3">
    <source>
        <dbReference type="EMBL" id="CDO66484.1"/>
    </source>
</evidence>
<protein>
    <recommendedName>
        <fullName evidence="2">Plasmodium RESA N-terminal domain-containing protein</fullName>
    </recommendedName>
</protein>
<name>A0A060S440_PLARE</name>
<keyword evidence="1" id="KW-1133">Transmembrane helix</keyword>
<reference evidence="3" key="2">
    <citation type="submission" date="2014-05" db="EMBL/GenBank/DDBJ databases">
        <title>The genome sequences of chimpanzee malaria parasites reveal the path to human adaptation.</title>
        <authorList>
            <person name="Otto T.D."/>
            <person name="Rayner J.C."/>
            <person name="Boehme U."/>
            <person name="Pain A."/>
            <person name="Spottiswoode N."/>
            <person name="Sanders M."/>
            <person name="Quail M."/>
            <person name="Ollomo B."/>
            <person name="Renaud F."/>
            <person name="Thomas A.W."/>
            <person name="Prugnolle F."/>
            <person name="Conway D.J."/>
            <person name="Newbold C."/>
            <person name="Berriman M."/>
        </authorList>
    </citation>
    <scope>NUCLEOTIDE SEQUENCE [LARGE SCALE GENOMIC DNA]</scope>
    <source>
        <strain evidence="3">CDC</strain>
    </source>
</reference>
<sequence>MNVTHSLKRLFLRYIFAILLGLFYIVVLNICKYDGKARLSKSFMSRCTRSLMRLEHIKEYFADYINNDKVHEPIVHLMDDPLKLIMYDNYVSLTNYGYSEDTYLDDELNKLSYDENVETSKGEYDELPNLDVLTDNLNEKNNMKSKMDEAQIHDMGKLTEKSIDYYNDRKKADSKLIYVGKDLRHLLFENYKDVSNNVDKLLIKKESNDNISKKINEEETNRFNDVIILKEEEKPLFRDTSNKAVQNDLYEKNKKYKKESEDIELFIEDDFNELLNNILHLQLHAENNYNWQRILREYTNDTVQGEVKTIFGDDSFRKDEDDDKINISYIEKYILEDENVKKILDDILSYKKMEDINKLINYFRKYSGVPDKLIVKCAHYLLHHLNMEADEKSLDVLIEELIQYDENNIFKKNEKFIKYITNERVKKEYELDFNIEKNDKKMNVFSNEKDFSINKDISSLKSYNICVKKCSDLWLRMMKNERGKFNHIITDLYRIYRTLIKKYKVASNFAFNEWSEINSNIELYMKNTNIYLNILFNEWINNNRLNIGEFKILVMFSRFLWRKFKKDIYDSNKKYITNKFQDILDEENRKKK</sequence>
<evidence type="ECO:0000259" key="2">
    <source>
        <dbReference type="Pfam" id="PF09687"/>
    </source>
</evidence>
<proteinExistence type="predicted"/>
<reference evidence="3" key="1">
    <citation type="submission" date="2014-01" db="EMBL/GenBank/DDBJ databases">
        <authorList>
            <person name="Aslett M."/>
        </authorList>
    </citation>
    <scope>NUCLEOTIDE SEQUENCE</scope>
    <source>
        <strain evidence="3">CDC</strain>
    </source>
</reference>
<organism evidence="3 4">
    <name type="scientific">Plasmodium reichenowi</name>
    <dbReference type="NCBI Taxonomy" id="5854"/>
    <lineage>
        <taxon>Eukaryota</taxon>
        <taxon>Sar</taxon>
        <taxon>Alveolata</taxon>
        <taxon>Apicomplexa</taxon>
        <taxon>Aconoidasida</taxon>
        <taxon>Haemosporida</taxon>
        <taxon>Plasmodiidae</taxon>
        <taxon>Plasmodium</taxon>
        <taxon>Plasmodium (Laverania)</taxon>
    </lineage>
</organism>
<evidence type="ECO:0000256" key="1">
    <source>
        <dbReference type="SAM" id="Phobius"/>
    </source>
</evidence>
<dbReference type="InterPro" id="IPR019111">
    <property type="entry name" value="PRESA_N"/>
</dbReference>
<dbReference type="Gene3D" id="6.10.280.180">
    <property type="entry name" value="Plasmodium RESA, N-terminal helical domain"/>
    <property type="match status" value="1"/>
</dbReference>
<evidence type="ECO:0000313" key="4">
    <source>
        <dbReference type="Proteomes" id="UP000027581"/>
    </source>
</evidence>
<dbReference type="VEuPathDB" id="PlasmoDB:PRCDC_1370000"/>
<accession>A0A060S440</accession>
<gene>
    <name evidence="3" type="primary">GEXP04</name>
    <name evidence="3" type="ORF">PRCDC_1370000</name>
</gene>
<dbReference type="PANTHER" id="PTHR36193">
    <property type="entry name" value="PHISTB DOMAIN-CONTAINING RESA-LIKE PROTEIN 1"/>
    <property type="match status" value="1"/>
</dbReference>
<dbReference type="VEuPathDB" id="PlasmoDB:PRG01_1146400"/>
<feature type="domain" description="Plasmodium RESA N-terminal" evidence="2">
    <location>
        <begin position="447"/>
        <end position="570"/>
    </location>
</feature>